<proteinExistence type="predicted"/>
<dbReference type="Proteomes" id="UP000507222">
    <property type="component" value="Unassembled WGS sequence"/>
</dbReference>
<gene>
    <name evidence="2" type="ORF">CURHAP_LOCUS40211</name>
</gene>
<sequence length="49" mass="5508">MWWWRSGGQTRPQGVHMAPTTGGGGWVLGNRLPSELLGMRALHPPPRWM</sequence>
<dbReference type="EMBL" id="CAEKDK010000006">
    <property type="protein sequence ID" value="CAB4284624.1"/>
    <property type="molecule type" value="Genomic_DNA"/>
</dbReference>
<feature type="region of interest" description="Disordered" evidence="1">
    <location>
        <begin position="1"/>
        <end position="26"/>
    </location>
</feature>
<protein>
    <submittedName>
        <fullName evidence="2">Uncharacterized protein</fullName>
    </submittedName>
</protein>
<organism evidence="2 3">
    <name type="scientific">Prunus armeniaca</name>
    <name type="common">Apricot</name>
    <name type="synonym">Armeniaca vulgaris</name>
    <dbReference type="NCBI Taxonomy" id="36596"/>
    <lineage>
        <taxon>Eukaryota</taxon>
        <taxon>Viridiplantae</taxon>
        <taxon>Streptophyta</taxon>
        <taxon>Embryophyta</taxon>
        <taxon>Tracheophyta</taxon>
        <taxon>Spermatophyta</taxon>
        <taxon>Magnoliopsida</taxon>
        <taxon>eudicotyledons</taxon>
        <taxon>Gunneridae</taxon>
        <taxon>Pentapetalae</taxon>
        <taxon>rosids</taxon>
        <taxon>fabids</taxon>
        <taxon>Rosales</taxon>
        <taxon>Rosaceae</taxon>
        <taxon>Amygdaloideae</taxon>
        <taxon>Amygdaleae</taxon>
        <taxon>Prunus</taxon>
    </lineage>
</organism>
<evidence type="ECO:0000256" key="1">
    <source>
        <dbReference type="SAM" id="MobiDB-lite"/>
    </source>
</evidence>
<reference evidence="2 3" key="1">
    <citation type="submission" date="2020-05" db="EMBL/GenBank/DDBJ databases">
        <authorList>
            <person name="Campoy J."/>
            <person name="Schneeberger K."/>
            <person name="Spophaly S."/>
        </authorList>
    </citation>
    <scope>NUCLEOTIDE SEQUENCE [LARGE SCALE GENOMIC DNA]</scope>
    <source>
        <strain evidence="2">PruArmRojPasFocal</strain>
    </source>
</reference>
<evidence type="ECO:0000313" key="3">
    <source>
        <dbReference type="Proteomes" id="UP000507222"/>
    </source>
</evidence>
<dbReference type="AlphaFoldDB" id="A0A6J5VA06"/>
<name>A0A6J5VA06_PRUAR</name>
<evidence type="ECO:0000313" key="2">
    <source>
        <dbReference type="EMBL" id="CAB4284624.1"/>
    </source>
</evidence>
<accession>A0A6J5VA06</accession>